<dbReference type="AlphaFoldDB" id="L7JYJ3"/>
<sequence>MIPNLYCYIRTVLKYSLRFQTNENLTCDEYMIFDVLDDTGLVNFIDTCRTNTIIKNQSHSVQTLGINNDTNRTDDCDTYMSTYKNTYYVNQGFGTRVIKRRSYDDIIQSDKDVMYEVIDIPFSRQLFLKIMCLSIDYVPMLTIDDIHVILKYVLPFEDKTSLLVYAICEYLRKNKLLIKKWTNWLQGVDETNLDQTEKQIALFVLDKSGHSHSFREIVNSHVVFQIMDSNNESAKTLKHEEMGDLINCTICINDLFALGFLIKYISMNYTYFDNNMYVLDTIFDDDRVWLSLDVRIYNIDLTPSSIIYSAKEVLRKKLFKISECKFLLSKRIRCITLGFKNIRFLFDLNFLGNMNVPISLHFSFCSLDFISSTPKNVENVNVVFRNPPSGTPKRCQNEHTELLYENFVFSEKVYFSSFVKIVKIQNSKIEKNAAISFDEGCEHILITKTTGEIILFNAEECCTIMLLGSNFEYCKRNALSTKILSIDNVEIHGIIRVDGSVDNVSISNAKLSSKSRIDFCDNNKSLCISGTRGSFDLTLYIGLVLYLRENMWIKTIVQQSEVSNSIFLCNIHFKESPKLSNNYSLVELHQITAEKNSSITINEACTTLSISKSRVVIDMTRVKKLYKMRICFSADEVLEIKFIGLISVTILELRDIHKNIDLLKLLANYFSDIRHLRFDNEYNGGRYCTFRNSTINLPSNHSSTANFGTLMRRFSGYLPAEEHNTKLGVSNVVNNDTTLVFAQTSVIQMFSKLRSLEFIKCTTINDDCYYFATMKNLEILKVCIRRLRGDFFNYLPTSLKLLDISNSLAYSYKSGFIRGRLLESQKHQFYNLIVLVIHSSFLPYLHIVSTLMPSLRVLRIFYDSEFSVDSRVINNKLQLCELFIEGGSHLIDFTDKSIKNTQIDSFISLLSKYIYLQTLNYFAFISEDKLLEIDPLTYNIVDRKLYEKFDCHSWKKKYTDMECYWLNE</sequence>
<dbReference type="InParanoid" id="L7JYJ3"/>
<evidence type="ECO:0000313" key="1">
    <source>
        <dbReference type="EMBL" id="ELQ76380.1"/>
    </source>
</evidence>
<dbReference type="HOGENOM" id="CLU_012976_0_0_1"/>
<dbReference type="OMA" id="CTICIND"/>
<gene>
    <name evidence="1" type="ORF">THOM_0636</name>
</gene>
<protein>
    <submittedName>
        <fullName evidence="1">Putative LRR containing protein</fullName>
    </submittedName>
</protein>
<dbReference type="OrthoDB" id="10451301at2759"/>
<dbReference type="EMBL" id="JH993853">
    <property type="protein sequence ID" value="ELQ76380.1"/>
    <property type="molecule type" value="Genomic_DNA"/>
</dbReference>
<reference evidence="1 2" key="1">
    <citation type="journal article" date="2012" name="PLoS Pathog.">
        <title>The genome of the obligate intracellular parasite Trachipleistophora hominis: new insights into microsporidian genome dynamics and reductive evolution.</title>
        <authorList>
            <person name="Heinz E."/>
            <person name="Williams T.A."/>
            <person name="Nakjang S."/>
            <person name="Noel C.J."/>
            <person name="Swan D.C."/>
            <person name="Goldberg A.V."/>
            <person name="Harris S.R."/>
            <person name="Weinmaier T."/>
            <person name="Markert S."/>
            <person name="Becher D."/>
            <person name="Bernhardt J."/>
            <person name="Dagan T."/>
            <person name="Hacker C."/>
            <person name="Lucocq J.M."/>
            <person name="Schweder T."/>
            <person name="Rattei T."/>
            <person name="Hall N."/>
            <person name="Hirt R.P."/>
            <person name="Embley T.M."/>
        </authorList>
    </citation>
    <scope>NUCLEOTIDE SEQUENCE [LARGE SCALE GENOMIC DNA]</scope>
</reference>
<dbReference type="VEuPathDB" id="MicrosporidiaDB:THOM_0636"/>
<name>L7JYJ3_TRAHO</name>
<accession>L7JYJ3</accession>
<evidence type="ECO:0000313" key="2">
    <source>
        <dbReference type="Proteomes" id="UP000011185"/>
    </source>
</evidence>
<dbReference type="Proteomes" id="UP000011185">
    <property type="component" value="Unassembled WGS sequence"/>
</dbReference>
<keyword evidence="2" id="KW-1185">Reference proteome</keyword>
<proteinExistence type="predicted"/>
<organism evidence="1 2">
    <name type="scientific">Trachipleistophora hominis</name>
    <name type="common">Microsporidian parasite</name>
    <dbReference type="NCBI Taxonomy" id="72359"/>
    <lineage>
        <taxon>Eukaryota</taxon>
        <taxon>Fungi</taxon>
        <taxon>Fungi incertae sedis</taxon>
        <taxon>Microsporidia</taxon>
        <taxon>Pleistophoridae</taxon>
        <taxon>Trachipleistophora</taxon>
    </lineage>
</organism>